<dbReference type="SUPFAM" id="SSF53659">
    <property type="entry name" value="Isocitrate/Isopropylmalate dehydrogenase-like"/>
    <property type="match status" value="1"/>
</dbReference>
<evidence type="ECO:0000256" key="1">
    <source>
        <dbReference type="ARBA" id="ARBA00022723"/>
    </source>
</evidence>
<evidence type="ECO:0000313" key="5">
    <source>
        <dbReference type="Proteomes" id="UP001597277"/>
    </source>
</evidence>
<keyword evidence="2 4" id="KW-0560">Oxidoreductase</keyword>
<dbReference type="InterPro" id="IPR005255">
    <property type="entry name" value="PdxA_fam"/>
</dbReference>
<gene>
    <name evidence="4" type="ORF">ACFSE6_17270</name>
</gene>
<keyword evidence="5" id="KW-1185">Reference proteome</keyword>
<evidence type="ECO:0000256" key="2">
    <source>
        <dbReference type="ARBA" id="ARBA00023002"/>
    </source>
</evidence>
<evidence type="ECO:0000313" key="4">
    <source>
        <dbReference type="EMBL" id="MFD1719598.1"/>
    </source>
</evidence>
<reference evidence="5" key="1">
    <citation type="journal article" date="2019" name="Int. J. Syst. Evol. Microbiol.">
        <title>The Global Catalogue of Microorganisms (GCM) 10K type strain sequencing project: providing services to taxonomists for standard genome sequencing and annotation.</title>
        <authorList>
            <consortium name="The Broad Institute Genomics Platform"/>
            <consortium name="The Broad Institute Genome Sequencing Center for Infectious Disease"/>
            <person name="Wu L."/>
            <person name="Ma J."/>
        </authorList>
    </citation>
    <scope>NUCLEOTIDE SEQUENCE [LARGE SCALE GENOMIC DNA]</scope>
    <source>
        <strain evidence="5">JCM 17130</strain>
    </source>
</reference>
<name>A0ABW4L7S8_9MICO</name>
<dbReference type="GO" id="GO:0050570">
    <property type="term" value="F:4-hydroxythreonine-4-phosphate dehydrogenase activity"/>
    <property type="evidence" value="ECO:0007669"/>
    <property type="project" value="UniProtKB-EC"/>
</dbReference>
<dbReference type="PANTHER" id="PTHR30004">
    <property type="entry name" value="4-HYDROXYTHREONINE-4-PHOSPHATE DEHYDROGENASE"/>
    <property type="match status" value="1"/>
</dbReference>
<organism evidence="4 5">
    <name type="scientific">Georgenia deserti</name>
    <dbReference type="NCBI Taxonomy" id="2093781"/>
    <lineage>
        <taxon>Bacteria</taxon>
        <taxon>Bacillati</taxon>
        <taxon>Actinomycetota</taxon>
        <taxon>Actinomycetes</taxon>
        <taxon>Micrococcales</taxon>
        <taxon>Bogoriellaceae</taxon>
        <taxon>Georgenia</taxon>
    </lineage>
</organism>
<protein>
    <submittedName>
        <fullName evidence="4">4-hydroxythreonine-4-phosphate dehydrogenase PdxA</fullName>
        <ecNumber evidence="4">1.1.1.262</ecNumber>
    </submittedName>
</protein>
<dbReference type="Gene3D" id="3.40.718.10">
    <property type="entry name" value="Isopropylmalate Dehydrogenase"/>
    <property type="match status" value="1"/>
</dbReference>
<proteinExistence type="predicted"/>
<dbReference type="RefSeq" id="WP_388010219.1">
    <property type="nucleotide sequence ID" value="NZ_JBHUEE010000011.1"/>
</dbReference>
<dbReference type="PANTHER" id="PTHR30004:SF3">
    <property type="entry name" value="4-HYDROXYTHREONINE-4-PHOSPHATE DEHYDROGENASE 2-RELATED"/>
    <property type="match status" value="1"/>
</dbReference>
<dbReference type="EC" id="1.1.1.262" evidence="4"/>
<dbReference type="Proteomes" id="UP001597277">
    <property type="component" value="Unassembled WGS sequence"/>
</dbReference>
<keyword evidence="1" id="KW-0479">Metal-binding</keyword>
<dbReference type="EMBL" id="JBHUEE010000011">
    <property type="protein sequence ID" value="MFD1719598.1"/>
    <property type="molecule type" value="Genomic_DNA"/>
</dbReference>
<dbReference type="Pfam" id="PF04166">
    <property type="entry name" value="PdxA"/>
    <property type="match status" value="1"/>
</dbReference>
<evidence type="ECO:0000256" key="3">
    <source>
        <dbReference type="ARBA" id="ARBA00023027"/>
    </source>
</evidence>
<comment type="caution">
    <text evidence="4">The sequence shown here is derived from an EMBL/GenBank/DDBJ whole genome shotgun (WGS) entry which is preliminary data.</text>
</comment>
<accession>A0ABW4L7S8</accession>
<sequence>MTAGTGRRVRIAVTLGDVSGIGPEVVVKLLAQDAVRRRADIEVLAREDEIARAADEAGVSVPVAPTPSPDAVATMAPHVAGPVERGTISQAAGERALSDLSHALTRYRDGAVDGILYAPLNKSALALAGMNEKDELRWFARQLGFDGVTSELNVVPGLTTARVTSHIALRDVPARVTPTGVLDACELLDQALRAQGIDHPRLAVCALNPHAGENGAFGTEERDVIAPGVALARERGLRADGPHPADTLFLRAFGGEFDGVVTMYHDQGQIALKLRGFDEGVTVQGGLPVPIATPAHGTAHEIVGQGVARPGPIERAFEVVASLAEHARPAVPAPKAET</sequence>
<keyword evidence="3" id="KW-0520">NAD</keyword>